<feature type="compositionally biased region" description="Basic and acidic residues" evidence="1">
    <location>
        <begin position="314"/>
        <end position="348"/>
    </location>
</feature>
<evidence type="ECO:0000256" key="1">
    <source>
        <dbReference type="SAM" id="MobiDB-lite"/>
    </source>
</evidence>
<feature type="compositionally biased region" description="Basic and acidic residues" evidence="1">
    <location>
        <begin position="254"/>
        <end position="275"/>
    </location>
</feature>
<feature type="compositionally biased region" description="Polar residues" evidence="1">
    <location>
        <begin position="1"/>
        <end position="21"/>
    </location>
</feature>
<dbReference type="HOGENOM" id="CLU_559058_0_0_1"/>
<organism evidence="3">
    <name type="scientific">Melampsora larici-populina (strain 98AG31 / pathotype 3-4-7)</name>
    <name type="common">Poplar leaf rust fungus</name>
    <dbReference type="NCBI Taxonomy" id="747676"/>
    <lineage>
        <taxon>Eukaryota</taxon>
        <taxon>Fungi</taxon>
        <taxon>Dikarya</taxon>
        <taxon>Basidiomycota</taxon>
        <taxon>Pucciniomycotina</taxon>
        <taxon>Pucciniomycetes</taxon>
        <taxon>Pucciniales</taxon>
        <taxon>Melampsoraceae</taxon>
        <taxon>Melampsora</taxon>
    </lineage>
</organism>
<dbReference type="RefSeq" id="XP_007403963.1">
    <property type="nucleotide sequence ID" value="XM_007403901.1"/>
</dbReference>
<feature type="compositionally biased region" description="Low complexity" evidence="1">
    <location>
        <begin position="351"/>
        <end position="360"/>
    </location>
</feature>
<feature type="region of interest" description="Disordered" evidence="1">
    <location>
        <begin position="303"/>
        <end position="455"/>
    </location>
</feature>
<proteinExistence type="predicted"/>
<feature type="compositionally biased region" description="Basic and acidic residues" evidence="1">
    <location>
        <begin position="412"/>
        <end position="432"/>
    </location>
</feature>
<feature type="region of interest" description="Disordered" evidence="1">
    <location>
        <begin position="1"/>
        <end position="30"/>
    </location>
</feature>
<evidence type="ECO:0000313" key="2">
    <source>
        <dbReference type="EMBL" id="EGG13025.1"/>
    </source>
</evidence>
<feature type="compositionally biased region" description="Low complexity" evidence="1">
    <location>
        <begin position="164"/>
        <end position="179"/>
    </location>
</feature>
<name>F4R4D0_MELLP</name>
<dbReference type="GeneID" id="18934383"/>
<protein>
    <submittedName>
        <fullName evidence="2">Uncharacterized protein</fullName>
    </submittedName>
</protein>
<dbReference type="VEuPathDB" id="FungiDB:MELLADRAFT_87055"/>
<dbReference type="KEGG" id="mlr:MELLADRAFT_87055"/>
<sequence length="488" mass="54130">MSQSHPTATSSATEQPQTSTIPVPEVGRTFPDREPALAYLRQHAHENNYAVTTCDKRPTFTSFKCYLGPTRAQKKMLADAIKLNTTPLPIIPTCPFETTARRDQKTHQFVVEVGNPTHDHPPSVERIPIEAYSRRRITPATTPPQSGPSQLLPQANTSIPNIQSLSISSQPSNSNQSLLITSSSQTNNSNPYISHLYTTLFTRMQTLPAHSQTCLLTRFLSECQLAEALTANPTSSIIDHSTPQIRRNVIHQEKENEHENQMDLDQEKENEHENQMDLDLNPSDNLTVEGSSKSIKVIENLAEDECSPSTKKAPNQEETVKAKEKQSEVHSTPKETVKGKEKQSDAHSSRHSSPLSNLSADESSNLVMSQLKHAAASSSGSQLPSPCTKIIKNPQSVEISPCITRKSSRTHPKAEDKEDPWGYTDCLRDVRLGKKTQKGKTSFKNLKPPHPPVQKRKMLRLGFPDLEISQMPATKAISLYPACSKRSS</sequence>
<evidence type="ECO:0000313" key="3">
    <source>
        <dbReference type="Proteomes" id="UP000001072"/>
    </source>
</evidence>
<dbReference type="AlphaFoldDB" id="F4R4D0"/>
<feature type="compositionally biased region" description="Polar residues" evidence="1">
    <location>
        <begin position="376"/>
        <end position="385"/>
    </location>
</feature>
<dbReference type="EMBL" id="GL883090">
    <property type="protein sequence ID" value="EGG13025.1"/>
    <property type="molecule type" value="Genomic_DNA"/>
</dbReference>
<reference evidence="3" key="1">
    <citation type="journal article" date="2011" name="Proc. Natl. Acad. Sci. U.S.A.">
        <title>Obligate biotrophy features unraveled by the genomic analysis of rust fungi.</title>
        <authorList>
            <person name="Duplessis S."/>
            <person name="Cuomo C.A."/>
            <person name="Lin Y.-C."/>
            <person name="Aerts A."/>
            <person name="Tisserant E."/>
            <person name="Veneault-Fourrey C."/>
            <person name="Joly D.L."/>
            <person name="Hacquard S."/>
            <person name="Amselem J."/>
            <person name="Cantarel B.L."/>
            <person name="Chiu R."/>
            <person name="Coutinho P.M."/>
            <person name="Feau N."/>
            <person name="Field M."/>
            <person name="Frey P."/>
            <person name="Gelhaye E."/>
            <person name="Goldberg J."/>
            <person name="Grabherr M.G."/>
            <person name="Kodira C.D."/>
            <person name="Kohler A."/>
            <person name="Kuees U."/>
            <person name="Lindquist E.A."/>
            <person name="Lucas S.M."/>
            <person name="Mago R."/>
            <person name="Mauceli E."/>
            <person name="Morin E."/>
            <person name="Murat C."/>
            <person name="Pangilinan J.L."/>
            <person name="Park R."/>
            <person name="Pearson M."/>
            <person name="Quesneville H."/>
            <person name="Rouhier N."/>
            <person name="Sakthikumar S."/>
            <person name="Salamov A.A."/>
            <person name="Schmutz J."/>
            <person name="Selles B."/>
            <person name="Shapiro H."/>
            <person name="Tanguay P."/>
            <person name="Tuskan G.A."/>
            <person name="Henrissat B."/>
            <person name="Van de Peer Y."/>
            <person name="Rouze P."/>
            <person name="Ellis J.G."/>
            <person name="Dodds P.N."/>
            <person name="Schein J.E."/>
            <person name="Zhong S."/>
            <person name="Hamelin R.C."/>
            <person name="Grigoriev I.V."/>
            <person name="Szabo L.J."/>
            <person name="Martin F."/>
        </authorList>
    </citation>
    <scope>NUCLEOTIDE SEQUENCE [LARGE SCALE GENOMIC DNA]</scope>
    <source>
        <strain evidence="3">98AG31 / pathotype 3-4-7</strain>
    </source>
</reference>
<keyword evidence="3" id="KW-1185">Reference proteome</keyword>
<dbReference type="Proteomes" id="UP000001072">
    <property type="component" value="Unassembled WGS sequence"/>
</dbReference>
<feature type="region of interest" description="Disordered" evidence="1">
    <location>
        <begin position="164"/>
        <end position="189"/>
    </location>
</feature>
<gene>
    <name evidence="2" type="ORF">MELLADRAFT_87055</name>
</gene>
<dbReference type="InParanoid" id="F4R4D0"/>
<accession>F4R4D0</accession>
<feature type="region of interest" description="Disordered" evidence="1">
    <location>
        <begin position="254"/>
        <end position="288"/>
    </location>
</feature>
<feature type="compositionally biased region" description="Polar residues" evidence="1">
    <location>
        <begin position="180"/>
        <end position="189"/>
    </location>
</feature>